<accession>A0A9D6LAY8</accession>
<feature type="transmembrane region" description="Helical" evidence="1">
    <location>
        <begin position="352"/>
        <end position="379"/>
    </location>
</feature>
<organism evidence="2 3">
    <name type="scientific">Eiseniibacteriota bacterium</name>
    <dbReference type="NCBI Taxonomy" id="2212470"/>
    <lineage>
        <taxon>Bacteria</taxon>
        <taxon>Candidatus Eiseniibacteriota</taxon>
    </lineage>
</organism>
<dbReference type="EMBL" id="JACQAY010000200">
    <property type="protein sequence ID" value="MBI3539853.1"/>
    <property type="molecule type" value="Genomic_DNA"/>
</dbReference>
<evidence type="ECO:0000313" key="3">
    <source>
        <dbReference type="Proteomes" id="UP000807850"/>
    </source>
</evidence>
<sequence>MTTRGRVRTSDHGRTAAARRQGGIRYLPILAALIAIYILLQGLFALGMPFVGDDFVFLEKVEHASFASLWATDRLPFHYFRPWSREFHFWALLQAFGPNPFAFHFANLLLAAVTAGVYFVFARRIAGGAAAGAATAGVLALASWGVLYFWASGSQDLWMILFAIGALLAFTSGRIALAVGLQIMALISKETSALLPGIALAYALIVERRTVRAALTRTAPLWGVVAVWALFHPMIGGRIGHPIHDAVLPGVVRPPGEIARRTIGSLVNLDAWPRPMFGWRAVLDSAVIGVLPLAALALVARRADAAAKPSARARAAAGRIAAFGGAWALLAWVPLFMPSLGFHAYYALLGALGAWLALGILIAWRPALTVAAVAALVVLRSGRVMSRSTDWGDEWFQRRAALFGVQTLEYMRAHHPSFPPHTRIYVASVPPRVGLVPGGDESPAMRYWYDDPTLEMRFISHYRPRTLGAAAGNDYFFRFDSTSGWRELRPGDAPGRENPIVWRGEQQDL</sequence>
<dbReference type="Proteomes" id="UP000807850">
    <property type="component" value="Unassembled WGS sequence"/>
</dbReference>
<gene>
    <name evidence="2" type="ORF">HY076_06235</name>
</gene>
<keyword evidence="1" id="KW-0812">Transmembrane</keyword>
<feature type="transmembrane region" description="Helical" evidence="1">
    <location>
        <begin position="101"/>
        <end position="121"/>
    </location>
</feature>
<feature type="transmembrane region" description="Helical" evidence="1">
    <location>
        <begin position="29"/>
        <end position="51"/>
    </location>
</feature>
<dbReference type="AlphaFoldDB" id="A0A9D6LAY8"/>
<feature type="transmembrane region" description="Helical" evidence="1">
    <location>
        <begin position="157"/>
        <end position="181"/>
    </location>
</feature>
<feature type="non-terminal residue" evidence="2">
    <location>
        <position position="509"/>
    </location>
</feature>
<keyword evidence="1" id="KW-1133">Transmembrane helix</keyword>
<name>A0A9D6LAY8_UNCEI</name>
<comment type="caution">
    <text evidence="2">The sequence shown here is derived from an EMBL/GenBank/DDBJ whole genome shotgun (WGS) entry which is preliminary data.</text>
</comment>
<evidence type="ECO:0000256" key="1">
    <source>
        <dbReference type="SAM" id="Phobius"/>
    </source>
</evidence>
<feature type="transmembrane region" description="Helical" evidence="1">
    <location>
        <begin position="214"/>
        <end position="231"/>
    </location>
</feature>
<reference evidence="2" key="1">
    <citation type="submission" date="2020-07" db="EMBL/GenBank/DDBJ databases">
        <title>Huge and variable diversity of episymbiotic CPR bacteria and DPANN archaea in groundwater ecosystems.</title>
        <authorList>
            <person name="He C.Y."/>
            <person name="Keren R."/>
            <person name="Whittaker M."/>
            <person name="Farag I.F."/>
            <person name="Doudna J."/>
            <person name="Cate J.H.D."/>
            <person name="Banfield J.F."/>
        </authorList>
    </citation>
    <scope>NUCLEOTIDE SEQUENCE</scope>
    <source>
        <strain evidence="2">NC_groundwater_928_Pr1_S-0.2um_72_17</strain>
    </source>
</reference>
<keyword evidence="1" id="KW-0472">Membrane</keyword>
<proteinExistence type="predicted"/>
<protein>
    <submittedName>
        <fullName evidence="2">Uncharacterized protein</fullName>
    </submittedName>
</protein>
<evidence type="ECO:0000313" key="2">
    <source>
        <dbReference type="EMBL" id="MBI3539853.1"/>
    </source>
</evidence>
<feature type="transmembrane region" description="Helical" evidence="1">
    <location>
        <begin position="128"/>
        <end position="151"/>
    </location>
</feature>
<feature type="transmembrane region" description="Helical" evidence="1">
    <location>
        <begin position="320"/>
        <end position="346"/>
    </location>
</feature>
<feature type="transmembrane region" description="Helical" evidence="1">
    <location>
        <begin position="277"/>
        <end position="299"/>
    </location>
</feature>